<accession>A0ABV8P0B0</accession>
<dbReference type="SMART" id="SM00644">
    <property type="entry name" value="Ami_2"/>
    <property type="match status" value="1"/>
</dbReference>
<evidence type="ECO:0000256" key="8">
    <source>
        <dbReference type="ARBA" id="ARBA00022801"/>
    </source>
</evidence>
<comment type="catalytic activity">
    <reaction evidence="1">
        <text>Hydrolyzes the link between N-acetylmuramoyl residues and L-amino acid residues in certain cell-wall glycopeptides.</text>
        <dbReference type="EC" id="3.5.1.28"/>
    </reaction>
</comment>
<dbReference type="GO" id="GO:0008745">
    <property type="term" value="F:N-acetylmuramoyl-L-alanine amidase activity"/>
    <property type="evidence" value="ECO:0007669"/>
    <property type="project" value="UniProtKB-EC"/>
</dbReference>
<keyword evidence="8 14" id="KW-0378">Hydrolase</keyword>
<comment type="similarity">
    <text evidence="4">Belongs to the N-acetylmuramoyl-L-alanine amidase 2 family.</text>
</comment>
<organism evidence="14 15">
    <name type="scientific">Candidimonas humi</name>
    <dbReference type="NCBI Taxonomy" id="683355"/>
    <lineage>
        <taxon>Bacteria</taxon>
        <taxon>Pseudomonadati</taxon>
        <taxon>Pseudomonadota</taxon>
        <taxon>Betaproteobacteria</taxon>
        <taxon>Burkholderiales</taxon>
        <taxon>Alcaligenaceae</taxon>
        <taxon>Candidimonas</taxon>
    </lineage>
</organism>
<comment type="cofactor">
    <cofactor evidence="2">
        <name>Zn(2+)</name>
        <dbReference type="ChEBI" id="CHEBI:29105"/>
    </cofactor>
</comment>
<evidence type="ECO:0000256" key="10">
    <source>
        <dbReference type="ARBA" id="ARBA00023316"/>
    </source>
</evidence>
<evidence type="ECO:0000256" key="9">
    <source>
        <dbReference type="ARBA" id="ARBA00022833"/>
    </source>
</evidence>
<dbReference type="EC" id="3.5.1.28" evidence="5"/>
<dbReference type="PANTHER" id="PTHR30417:SF4">
    <property type="entry name" value="1,6-ANHYDRO-N-ACETYLMURAMYL-L-ALANINE AMIDASE AMPD"/>
    <property type="match status" value="1"/>
</dbReference>
<evidence type="ECO:0000256" key="4">
    <source>
        <dbReference type="ARBA" id="ARBA00007553"/>
    </source>
</evidence>
<evidence type="ECO:0000256" key="6">
    <source>
        <dbReference type="ARBA" id="ARBA00022490"/>
    </source>
</evidence>
<evidence type="ECO:0000256" key="2">
    <source>
        <dbReference type="ARBA" id="ARBA00001947"/>
    </source>
</evidence>
<dbReference type="Proteomes" id="UP001595848">
    <property type="component" value="Unassembled WGS sequence"/>
</dbReference>
<dbReference type="SUPFAM" id="SSF55846">
    <property type="entry name" value="N-acetylmuramoyl-L-alanine amidase-like"/>
    <property type="match status" value="1"/>
</dbReference>
<keyword evidence="9" id="KW-0862">Zinc</keyword>
<dbReference type="PANTHER" id="PTHR30417">
    <property type="entry name" value="N-ACETYLMURAMOYL-L-ALANINE AMIDASE AMID"/>
    <property type="match status" value="1"/>
</dbReference>
<reference evidence="15" key="1">
    <citation type="journal article" date="2019" name="Int. J. Syst. Evol. Microbiol.">
        <title>The Global Catalogue of Microorganisms (GCM) 10K type strain sequencing project: providing services to taxonomists for standard genome sequencing and annotation.</title>
        <authorList>
            <consortium name="The Broad Institute Genomics Platform"/>
            <consortium name="The Broad Institute Genome Sequencing Center for Infectious Disease"/>
            <person name="Wu L."/>
            <person name="Ma J."/>
        </authorList>
    </citation>
    <scope>NUCLEOTIDE SEQUENCE [LARGE SCALE GENOMIC DNA]</scope>
    <source>
        <strain evidence="15">LMG 24813</strain>
    </source>
</reference>
<keyword evidence="7" id="KW-0479">Metal-binding</keyword>
<comment type="subcellular location">
    <subcellularLocation>
        <location evidence="3">Cytoplasm</location>
    </subcellularLocation>
</comment>
<keyword evidence="15" id="KW-1185">Reference proteome</keyword>
<comment type="caution">
    <text evidence="14">The sequence shown here is derived from an EMBL/GenBank/DDBJ whole genome shotgun (WGS) entry which is preliminary data.</text>
</comment>
<evidence type="ECO:0000313" key="14">
    <source>
        <dbReference type="EMBL" id="MFC4201571.1"/>
    </source>
</evidence>
<evidence type="ECO:0000256" key="3">
    <source>
        <dbReference type="ARBA" id="ARBA00004496"/>
    </source>
</evidence>
<keyword evidence="10" id="KW-0961">Cell wall biogenesis/degradation</keyword>
<feature type="domain" description="N-acetylmuramoyl-L-alanine amidase" evidence="13">
    <location>
        <begin position="32"/>
        <end position="180"/>
    </location>
</feature>
<dbReference type="RefSeq" id="WP_246600723.1">
    <property type="nucleotide sequence ID" value="NZ_JAHTBN010000007.1"/>
</dbReference>
<dbReference type="InterPro" id="IPR036505">
    <property type="entry name" value="Amidase/PGRP_sf"/>
</dbReference>
<evidence type="ECO:0000313" key="15">
    <source>
        <dbReference type="Proteomes" id="UP001595848"/>
    </source>
</evidence>
<name>A0ABV8P0B0_9BURK</name>
<evidence type="ECO:0000256" key="7">
    <source>
        <dbReference type="ARBA" id="ARBA00022723"/>
    </source>
</evidence>
<evidence type="ECO:0000256" key="12">
    <source>
        <dbReference type="ARBA" id="ARBA00042615"/>
    </source>
</evidence>
<dbReference type="NCBIfam" id="NF008758">
    <property type="entry name" value="PRK11789.1"/>
    <property type="match status" value="1"/>
</dbReference>
<evidence type="ECO:0000256" key="1">
    <source>
        <dbReference type="ARBA" id="ARBA00001561"/>
    </source>
</evidence>
<evidence type="ECO:0000259" key="13">
    <source>
        <dbReference type="SMART" id="SM00644"/>
    </source>
</evidence>
<dbReference type="Gene3D" id="3.40.80.10">
    <property type="entry name" value="Peptidoglycan recognition protein-like"/>
    <property type="match status" value="1"/>
</dbReference>
<dbReference type="InterPro" id="IPR002502">
    <property type="entry name" value="Amidase_domain"/>
</dbReference>
<dbReference type="InterPro" id="IPR051206">
    <property type="entry name" value="NAMLAA_amidase_2"/>
</dbReference>
<evidence type="ECO:0000256" key="11">
    <source>
        <dbReference type="ARBA" id="ARBA00039257"/>
    </source>
</evidence>
<sequence length="204" mass="22761">MMATATPAGARPLALDRHGWLRPGPGVRLAPSPNQDIRPGNEDPYLLILHNISLPPGVFGGPEVEGLFLNRLDYESHPWLPRLRGLRVSAHFFVRRDGRVIQFVASTRRAWHAGVSAFEGRERCNDFSIGIEVEGTDFEPYAEAQYATLAALTAALRGRHPLRAAWGHEHIAPGRKTDPGPYFDWARYGRENGWLRRQMPPGVG</sequence>
<keyword evidence="6" id="KW-0963">Cytoplasm</keyword>
<gene>
    <name evidence="14" type="primary">ampD</name>
    <name evidence="14" type="ORF">ACFOY1_11455</name>
</gene>
<dbReference type="Pfam" id="PF01510">
    <property type="entry name" value="Amidase_2"/>
    <property type="match status" value="1"/>
</dbReference>
<dbReference type="EMBL" id="JBHSBV010000004">
    <property type="protein sequence ID" value="MFC4201571.1"/>
    <property type="molecule type" value="Genomic_DNA"/>
</dbReference>
<proteinExistence type="inferred from homology"/>
<dbReference type="CDD" id="cd06583">
    <property type="entry name" value="PGRP"/>
    <property type="match status" value="1"/>
</dbReference>
<evidence type="ECO:0000256" key="5">
    <source>
        <dbReference type="ARBA" id="ARBA00011901"/>
    </source>
</evidence>
<protein>
    <recommendedName>
        <fullName evidence="11">1,6-anhydro-N-acetylmuramyl-L-alanine amidase AmpD</fullName>
        <ecNumber evidence="5">3.5.1.28</ecNumber>
    </recommendedName>
    <alternativeName>
        <fullName evidence="12">N-acetylmuramoyl-L-alanine amidase</fullName>
    </alternativeName>
</protein>